<dbReference type="InterPro" id="IPR036236">
    <property type="entry name" value="Znf_C2H2_sf"/>
</dbReference>
<feature type="domain" description="C2H2-type" evidence="8">
    <location>
        <begin position="274"/>
        <end position="301"/>
    </location>
</feature>
<evidence type="ECO:0000259" key="9">
    <source>
        <dbReference type="PROSITE" id="PS50805"/>
    </source>
</evidence>
<dbReference type="InParanoid" id="A0A6P7ZWD4"/>
<keyword evidence="5" id="KW-0539">Nucleus</keyword>
<feature type="region of interest" description="Disordered" evidence="7">
    <location>
        <begin position="86"/>
        <end position="162"/>
    </location>
</feature>
<name>A0A6P7ZWD4_9AMPH</name>
<reference evidence="11" key="1">
    <citation type="submission" date="2025-08" db="UniProtKB">
        <authorList>
            <consortium name="RefSeq"/>
        </authorList>
    </citation>
    <scope>IDENTIFICATION</scope>
</reference>
<evidence type="ECO:0000256" key="4">
    <source>
        <dbReference type="ARBA" id="ARBA00022833"/>
    </source>
</evidence>
<keyword evidence="3 6" id="KW-0863">Zinc-finger</keyword>
<evidence type="ECO:0000256" key="1">
    <source>
        <dbReference type="ARBA" id="ARBA00022723"/>
    </source>
</evidence>
<evidence type="ECO:0000256" key="3">
    <source>
        <dbReference type="ARBA" id="ARBA00022771"/>
    </source>
</evidence>
<dbReference type="FunFam" id="3.30.160.60:FF:002190">
    <property type="entry name" value="Zinc finger protein 658"/>
    <property type="match status" value="1"/>
</dbReference>
<dbReference type="OrthoDB" id="654211at2759"/>
<dbReference type="KEGG" id="muo:115481959"/>
<evidence type="ECO:0000256" key="6">
    <source>
        <dbReference type="PROSITE-ProRule" id="PRU00042"/>
    </source>
</evidence>
<dbReference type="RefSeq" id="XP_030077705.1">
    <property type="nucleotide sequence ID" value="XM_030221845.1"/>
</dbReference>
<dbReference type="SUPFAM" id="SSF57667">
    <property type="entry name" value="beta-beta-alpha zinc fingers"/>
    <property type="match status" value="4"/>
</dbReference>
<evidence type="ECO:0000256" key="7">
    <source>
        <dbReference type="SAM" id="MobiDB-lite"/>
    </source>
</evidence>
<evidence type="ECO:0000313" key="11">
    <source>
        <dbReference type="RefSeq" id="XP_030077705.1"/>
    </source>
</evidence>
<dbReference type="InterPro" id="IPR050826">
    <property type="entry name" value="Krueppel_C2H2_ZnFinger"/>
</dbReference>
<protein>
    <submittedName>
        <fullName evidence="11">Gastrula zinc finger protein xLCGF3.1-like</fullName>
    </submittedName>
</protein>
<accession>A0A6P7ZWD4</accession>
<keyword evidence="2" id="KW-0677">Repeat</keyword>
<dbReference type="Pfam" id="PF00096">
    <property type="entry name" value="zf-C2H2"/>
    <property type="match status" value="1"/>
</dbReference>
<keyword evidence="1" id="KW-0479">Metal-binding</keyword>
<feature type="domain" description="KRAB" evidence="9">
    <location>
        <begin position="1"/>
        <end position="43"/>
    </location>
</feature>
<evidence type="ECO:0000259" key="8">
    <source>
        <dbReference type="PROSITE" id="PS50157"/>
    </source>
</evidence>
<evidence type="ECO:0000313" key="10">
    <source>
        <dbReference type="Proteomes" id="UP000515156"/>
    </source>
</evidence>
<dbReference type="Gene3D" id="3.30.160.60">
    <property type="entry name" value="Classic Zinc Finger"/>
    <property type="match status" value="4"/>
</dbReference>
<dbReference type="InterPro" id="IPR013087">
    <property type="entry name" value="Znf_C2H2_type"/>
</dbReference>
<feature type="compositionally biased region" description="Basic and acidic residues" evidence="7">
    <location>
        <begin position="96"/>
        <end position="108"/>
    </location>
</feature>
<dbReference type="Proteomes" id="UP000515156">
    <property type="component" value="Chromosome 1"/>
</dbReference>
<dbReference type="PROSITE" id="PS50157">
    <property type="entry name" value="ZINC_FINGER_C2H2_2"/>
    <property type="match status" value="4"/>
</dbReference>
<dbReference type="PROSITE" id="PS50805">
    <property type="entry name" value="KRAB"/>
    <property type="match status" value="1"/>
</dbReference>
<feature type="compositionally biased region" description="Basic and acidic residues" evidence="7">
    <location>
        <begin position="117"/>
        <end position="137"/>
    </location>
</feature>
<feature type="domain" description="C2H2-type" evidence="8">
    <location>
        <begin position="302"/>
        <end position="329"/>
    </location>
</feature>
<evidence type="ECO:0000256" key="5">
    <source>
        <dbReference type="ARBA" id="ARBA00023242"/>
    </source>
</evidence>
<feature type="domain" description="C2H2-type" evidence="8">
    <location>
        <begin position="220"/>
        <end position="247"/>
    </location>
</feature>
<gene>
    <name evidence="11" type="primary">LOC115481959</name>
</gene>
<dbReference type="InterPro" id="IPR001909">
    <property type="entry name" value="KRAB"/>
</dbReference>
<keyword evidence="10" id="KW-1185">Reference proteome</keyword>
<evidence type="ECO:0000256" key="2">
    <source>
        <dbReference type="ARBA" id="ARBA00022737"/>
    </source>
</evidence>
<dbReference type="AlphaFoldDB" id="A0A6P7ZWD4"/>
<dbReference type="PROSITE" id="PS00028">
    <property type="entry name" value="ZINC_FINGER_C2H2_1"/>
    <property type="match status" value="1"/>
</dbReference>
<dbReference type="GeneID" id="115481959"/>
<organism evidence="10 11">
    <name type="scientific">Microcaecilia unicolor</name>
    <dbReference type="NCBI Taxonomy" id="1415580"/>
    <lineage>
        <taxon>Eukaryota</taxon>
        <taxon>Metazoa</taxon>
        <taxon>Chordata</taxon>
        <taxon>Craniata</taxon>
        <taxon>Vertebrata</taxon>
        <taxon>Euteleostomi</taxon>
        <taxon>Amphibia</taxon>
        <taxon>Gymnophiona</taxon>
        <taxon>Siphonopidae</taxon>
        <taxon>Microcaecilia</taxon>
    </lineage>
</organism>
<keyword evidence="4" id="KW-0862">Zinc</keyword>
<proteinExistence type="predicted"/>
<dbReference type="GO" id="GO:0008270">
    <property type="term" value="F:zinc ion binding"/>
    <property type="evidence" value="ECO:0007669"/>
    <property type="project" value="UniProtKB-KW"/>
</dbReference>
<dbReference type="GO" id="GO:0006355">
    <property type="term" value="P:regulation of DNA-templated transcription"/>
    <property type="evidence" value="ECO:0007669"/>
    <property type="project" value="InterPro"/>
</dbReference>
<dbReference type="SMART" id="SM00355">
    <property type="entry name" value="ZnF_C2H2"/>
    <property type="match status" value="4"/>
</dbReference>
<feature type="domain" description="C2H2-type" evidence="8">
    <location>
        <begin position="192"/>
        <end position="219"/>
    </location>
</feature>
<sequence>MKENYETLISLGCDEESPDILSRMKQEEEPYVWDPHESREREVTHSDTAVNEAIQKLKQEQNHEETPVEMEQIPGQSKNVCENISQGMKRRHARNHQQELEKEQRDPAGETSCGITECERSDRELTNIPEHQRHLRAESPFQNNNSDPEPSKYPQEERTENKSIQCDSCGIIFNMSDHFLLDKRTDSREKSFSCSHCEKSLQQKINLKLSQRIHAEFRPSSCNESSKSFYHQESLITHQRMHTGNMKHIRKKHFTCTSSYLKLHQIIHSGRTPVTYAKCGKNISSSLILKRHQEIHSGQKPFPCNECGKSFSQSSQLKRHQMIHSEKKPFTCTGCHQL</sequence>
<dbReference type="PANTHER" id="PTHR24377">
    <property type="entry name" value="IP01015P-RELATED"/>
    <property type="match status" value="1"/>
</dbReference>